<gene>
    <name evidence="1" type="ORF">A4U53_23560</name>
</gene>
<evidence type="ECO:0000313" key="1">
    <source>
        <dbReference type="EMBL" id="OAP93746.1"/>
    </source>
</evidence>
<sequence length="83" mass="9715">MQIQLSFQEYENVAGQDERKPVSDALGPSLEKFTSDFADDYACAEYLAKKRWKSGFPMLSMWRRPRIARSQAVDLEMPGRRRR</sequence>
<comment type="caution">
    <text evidence="1">The sequence shown here is derived from an EMBL/GenBank/DDBJ whole genome shotgun (WGS) entry which is preliminary data.</text>
</comment>
<protein>
    <submittedName>
        <fullName evidence="1">Uncharacterized protein</fullName>
    </submittedName>
</protein>
<name>A0A179BPR4_RHILE</name>
<dbReference type="AlphaFoldDB" id="A0A179BPR4"/>
<organism evidence="1">
    <name type="scientific">Rhizobium leguminosarum</name>
    <dbReference type="NCBI Taxonomy" id="384"/>
    <lineage>
        <taxon>Bacteria</taxon>
        <taxon>Pseudomonadati</taxon>
        <taxon>Pseudomonadota</taxon>
        <taxon>Alphaproteobacteria</taxon>
        <taxon>Hyphomicrobiales</taxon>
        <taxon>Rhizobiaceae</taxon>
        <taxon>Rhizobium/Agrobacterium group</taxon>
        <taxon>Rhizobium</taxon>
    </lineage>
</organism>
<dbReference type="EMBL" id="LWBS01000253">
    <property type="protein sequence ID" value="OAP93746.1"/>
    <property type="molecule type" value="Genomic_DNA"/>
</dbReference>
<reference evidence="1" key="1">
    <citation type="submission" date="2016-04" db="EMBL/GenBank/DDBJ databases">
        <title>Fast-growing isolate from the root nodules of Vavilovia formosa.</title>
        <authorList>
            <person name="Kimeklis A."/>
            <person name="Safronova V."/>
            <person name="Belimov A."/>
            <person name="Andronov E."/>
        </authorList>
    </citation>
    <scope>NUCLEOTIDE SEQUENCE [LARGE SCALE GENOMIC DNA]</scope>
    <source>
        <strain evidence="1">Vaf-46</strain>
    </source>
</reference>
<proteinExistence type="predicted"/>
<accession>A0A179BPR4</accession>